<comment type="caution">
    <text evidence="1">The sequence shown here is derived from an EMBL/GenBank/DDBJ whole genome shotgun (WGS) entry which is preliminary data.</text>
</comment>
<sequence>MQSPYQLLTSTRYDPFLATQGWNDDDRGPSPFFLLRSHLERLISAAETHNWVYAVSVLKYGTLKGCCVDAISEQRIRGSTSAAFRLRITVSAEGIIAATATPLPAQFTVDPMHLSVASPPIAPPPTLNIYLDRLPVKPSVFTRTKTSFRDVYDQVKVRNEDQWVSSADEGIGWDVLMYNTDDQIMEATIFNVAFYRDGKWTTPSAKTGCLPGVMRKWLLDSGRIQEDLEELLTPDSLQDGELVLLFNGVQGCSRHW</sequence>
<dbReference type="GO" id="GO:0003824">
    <property type="term" value="F:catalytic activity"/>
    <property type="evidence" value="ECO:0007669"/>
    <property type="project" value="InterPro"/>
</dbReference>
<reference evidence="1 2" key="1">
    <citation type="submission" date="2019-12" db="EMBL/GenBank/DDBJ databases">
        <authorList>
            <person name="Floudas D."/>
            <person name="Bentzer J."/>
            <person name="Ahren D."/>
            <person name="Johansson T."/>
            <person name="Persson P."/>
            <person name="Tunlid A."/>
        </authorList>
    </citation>
    <scope>NUCLEOTIDE SEQUENCE [LARGE SCALE GENOMIC DNA]</scope>
    <source>
        <strain evidence="1 2">CBS 102.39</strain>
    </source>
</reference>
<evidence type="ECO:0000313" key="1">
    <source>
        <dbReference type="EMBL" id="KAF4611751.1"/>
    </source>
</evidence>
<dbReference type="InterPro" id="IPR043132">
    <property type="entry name" value="BCAT-like_C"/>
</dbReference>
<organism evidence="1 2">
    <name type="scientific">Agrocybe pediades</name>
    <dbReference type="NCBI Taxonomy" id="84607"/>
    <lineage>
        <taxon>Eukaryota</taxon>
        <taxon>Fungi</taxon>
        <taxon>Dikarya</taxon>
        <taxon>Basidiomycota</taxon>
        <taxon>Agaricomycotina</taxon>
        <taxon>Agaricomycetes</taxon>
        <taxon>Agaricomycetidae</taxon>
        <taxon>Agaricales</taxon>
        <taxon>Agaricineae</taxon>
        <taxon>Strophariaceae</taxon>
        <taxon>Agrocybe</taxon>
    </lineage>
</organism>
<gene>
    <name evidence="1" type="ORF">D9613_004246</name>
</gene>
<dbReference type="InterPro" id="IPR036038">
    <property type="entry name" value="Aminotransferase-like"/>
</dbReference>
<dbReference type="Proteomes" id="UP000521872">
    <property type="component" value="Unassembled WGS sequence"/>
</dbReference>
<protein>
    <recommendedName>
        <fullName evidence="3">Aminodeoxychorismate lyase</fullName>
    </recommendedName>
</protein>
<accession>A0A8H4QJ50</accession>
<dbReference type="Gene3D" id="3.20.10.10">
    <property type="entry name" value="D-amino Acid Aminotransferase, subunit A, domain 2"/>
    <property type="match status" value="1"/>
</dbReference>
<dbReference type="InterPro" id="IPR001544">
    <property type="entry name" value="Aminotrans_IV"/>
</dbReference>
<name>A0A8H4QJ50_9AGAR</name>
<dbReference type="EMBL" id="JAACJL010000057">
    <property type="protein sequence ID" value="KAF4611751.1"/>
    <property type="molecule type" value="Genomic_DNA"/>
</dbReference>
<keyword evidence="2" id="KW-1185">Reference proteome</keyword>
<dbReference type="AlphaFoldDB" id="A0A8H4QJ50"/>
<evidence type="ECO:0000313" key="2">
    <source>
        <dbReference type="Proteomes" id="UP000521872"/>
    </source>
</evidence>
<dbReference type="SUPFAM" id="SSF56752">
    <property type="entry name" value="D-aminoacid aminotransferase-like PLP-dependent enzymes"/>
    <property type="match status" value="1"/>
</dbReference>
<evidence type="ECO:0008006" key="3">
    <source>
        <dbReference type="Google" id="ProtNLM"/>
    </source>
</evidence>
<dbReference type="Pfam" id="PF01063">
    <property type="entry name" value="Aminotran_4"/>
    <property type="match status" value="1"/>
</dbReference>
<proteinExistence type="predicted"/>